<sequence>MKFFSGFSLKDDKHFFTPYIKESDYTVCGFSYGAIKAFEAVKKELQEGRRVDTLQLFSPAFFQSRDEKFKRLQLMAYRKNEDVYLAQFLNACFLPYEKQEVSRSVTVLEELEELLSYEWNKQDLAALGAQGVVIEVYLAGEDKIVDADAAKAFFMDVATVTYIKEANHFLQFS</sequence>
<organism evidence="1">
    <name type="scientific">hydrothermal vent metagenome</name>
    <dbReference type="NCBI Taxonomy" id="652676"/>
    <lineage>
        <taxon>unclassified sequences</taxon>
        <taxon>metagenomes</taxon>
        <taxon>ecological metagenomes</taxon>
    </lineage>
</organism>
<dbReference type="AlphaFoldDB" id="A0A1W1CN82"/>
<evidence type="ECO:0000313" key="1">
    <source>
        <dbReference type="EMBL" id="SFV67338.1"/>
    </source>
</evidence>
<dbReference type="SUPFAM" id="SSF53474">
    <property type="entry name" value="alpha/beta-Hydrolases"/>
    <property type="match status" value="1"/>
</dbReference>
<dbReference type="Gene3D" id="3.40.50.1820">
    <property type="entry name" value="alpha/beta hydrolase"/>
    <property type="match status" value="1"/>
</dbReference>
<name>A0A1W1CN82_9ZZZZ</name>
<reference evidence="1" key="1">
    <citation type="submission" date="2016-10" db="EMBL/GenBank/DDBJ databases">
        <authorList>
            <person name="de Groot N.N."/>
        </authorList>
    </citation>
    <scope>NUCLEOTIDE SEQUENCE</scope>
</reference>
<gene>
    <name evidence="1" type="ORF">MNB_SM-6-1476</name>
</gene>
<dbReference type="EMBL" id="FPHK01000104">
    <property type="protein sequence ID" value="SFV67338.1"/>
    <property type="molecule type" value="Genomic_DNA"/>
</dbReference>
<dbReference type="NCBIfam" id="NF033854">
    <property type="entry name" value="esterase_BioV"/>
    <property type="match status" value="1"/>
</dbReference>
<dbReference type="InterPro" id="IPR029058">
    <property type="entry name" value="AB_hydrolase_fold"/>
</dbReference>
<proteinExistence type="predicted"/>
<accession>A0A1W1CN82</accession>
<protein>
    <submittedName>
        <fullName evidence="1">Uncharacterized protein</fullName>
    </submittedName>
</protein>